<evidence type="ECO:0000313" key="2">
    <source>
        <dbReference type="Proteomes" id="UP001428774"/>
    </source>
</evidence>
<gene>
    <name evidence="1" type="ORF">ABFB10_02100</name>
</gene>
<proteinExistence type="predicted"/>
<reference evidence="1 2" key="1">
    <citation type="submission" date="2024-05" db="EMBL/GenBank/DDBJ databases">
        <title>Genome sequence of Ponticoccus litoralis KCCM 90028.</title>
        <authorList>
            <person name="Kim J.M."/>
            <person name="Lee J.K."/>
            <person name="Choi B.J."/>
            <person name="Bayburt H."/>
            <person name="Baek J.H."/>
            <person name="Jeon C.O."/>
        </authorList>
    </citation>
    <scope>NUCLEOTIDE SEQUENCE [LARGE SCALE GENOMIC DNA]</scope>
    <source>
        <strain evidence="1 2">KCCM 90028</strain>
    </source>
</reference>
<evidence type="ECO:0000313" key="1">
    <source>
        <dbReference type="EMBL" id="MEN9060004.1"/>
    </source>
</evidence>
<dbReference type="EMBL" id="JBDNCH010000002">
    <property type="protein sequence ID" value="MEN9060004.1"/>
    <property type="molecule type" value="Genomic_DNA"/>
</dbReference>
<accession>A0AAW9SG08</accession>
<protein>
    <submittedName>
        <fullName evidence="1">Uncharacterized protein</fullName>
    </submittedName>
</protein>
<comment type="caution">
    <text evidence="1">The sequence shown here is derived from an EMBL/GenBank/DDBJ whole genome shotgun (WGS) entry which is preliminary data.</text>
</comment>
<sequence>MTVPLGQQVLESHLHGMPTSAAIVLPNGPGGGLPRYVVQRSVGMVETFDTTGTTEAEPTISVNVETEPAEFAFENDALVTALCERFKPGTVIEYGGAKVTITKPPHVGAIPPRQDSMGSSSAVYTTPVIIRGWFTF</sequence>
<dbReference type="RefSeq" id="WP_347165146.1">
    <property type="nucleotide sequence ID" value="NZ_JBDNCH010000002.1"/>
</dbReference>
<organism evidence="1 2">
    <name type="scientific">Ponticoccus litoralis</name>
    <dbReference type="NCBI Taxonomy" id="422297"/>
    <lineage>
        <taxon>Bacteria</taxon>
        <taxon>Pseudomonadati</taxon>
        <taxon>Pseudomonadota</taxon>
        <taxon>Alphaproteobacteria</taxon>
        <taxon>Rhodobacterales</taxon>
        <taxon>Roseobacteraceae</taxon>
        <taxon>Ponticoccus</taxon>
    </lineage>
</organism>
<name>A0AAW9SG08_9RHOB</name>
<dbReference type="AlphaFoldDB" id="A0AAW9SG08"/>
<dbReference type="Proteomes" id="UP001428774">
    <property type="component" value="Unassembled WGS sequence"/>
</dbReference>
<keyword evidence="2" id="KW-1185">Reference proteome</keyword>